<feature type="transmembrane region" description="Helical" evidence="6">
    <location>
        <begin position="195"/>
        <end position="217"/>
    </location>
</feature>
<feature type="transmembrane region" description="Helical" evidence="6">
    <location>
        <begin position="154"/>
        <end position="175"/>
    </location>
</feature>
<comment type="caution">
    <text evidence="7">The sequence shown here is derived from an EMBL/GenBank/DDBJ whole genome shotgun (WGS) entry which is preliminary data.</text>
</comment>
<feature type="transmembrane region" description="Helical" evidence="6">
    <location>
        <begin position="229"/>
        <end position="249"/>
    </location>
</feature>
<evidence type="ECO:0000256" key="3">
    <source>
        <dbReference type="ARBA" id="ARBA00022692"/>
    </source>
</evidence>
<keyword evidence="5 6" id="KW-0472">Membrane</keyword>
<proteinExistence type="predicted"/>
<dbReference type="InterPro" id="IPR002797">
    <property type="entry name" value="Polysacc_synth"/>
</dbReference>
<dbReference type="GO" id="GO:0005886">
    <property type="term" value="C:plasma membrane"/>
    <property type="evidence" value="ECO:0007669"/>
    <property type="project" value="UniProtKB-SubCell"/>
</dbReference>
<feature type="transmembrane region" description="Helical" evidence="6">
    <location>
        <begin position="119"/>
        <end position="142"/>
    </location>
</feature>
<dbReference type="Proteomes" id="UP000244925">
    <property type="component" value="Unassembled WGS sequence"/>
</dbReference>
<protein>
    <submittedName>
        <fullName evidence="7">Polysaccharide biosynthesis protein</fullName>
    </submittedName>
</protein>
<comment type="subcellular location">
    <subcellularLocation>
        <location evidence="1">Cell membrane</location>
        <topology evidence="1">Multi-pass membrane protein</topology>
    </subcellularLocation>
</comment>
<feature type="transmembrane region" description="Helical" evidence="6">
    <location>
        <begin position="269"/>
        <end position="292"/>
    </location>
</feature>
<keyword evidence="2" id="KW-1003">Cell membrane</keyword>
<evidence type="ECO:0000256" key="4">
    <source>
        <dbReference type="ARBA" id="ARBA00022989"/>
    </source>
</evidence>
<accession>A0A2V1IZM6</accession>
<evidence type="ECO:0000313" key="8">
    <source>
        <dbReference type="Proteomes" id="UP000244925"/>
    </source>
</evidence>
<feature type="transmembrane region" description="Helical" evidence="6">
    <location>
        <begin position="313"/>
        <end position="335"/>
    </location>
</feature>
<feature type="transmembrane region" description="Helical" evidence="6">
    <location>
        <begin position="404"/>
        <end position="426"/>
    </location>
</feature>
<keyword evidence="4 6" id="KW-1133">Transmembrane helix</keyword>
<dbReference type="InterPro" id="IPR050833">
    <property type="entry name" value="Poly_Biosynth_Transport"/>
</dbReference>
<keyword evidence="3 6" id="KW-0812">Transmembrane</keyword>
<feature type="transmembrane region" description="Helical" evidence="6">
    <location>
        <begin position="80"/>
        <end position="107"/>
    </location>
</feature>
<name>A0A2V1IZM6_9BACT</name>
<dbReference type="GeneID" id="93425512"/>
<dbReference type="EMBL" id="PUBV01000005">
    <property type="protein sequence ID" value="PWB08611.1"/>
    <property type="molecule type" value="Genomic_DNA"/>
</dbReference>
<gene>
    <name evidence="7" type="ORF">C5O25_03535</name>
</gene>
<feature type="transmembrane region" description="Helical" evidence="6">
    <location>
        <begin position="380"/>
        <end position="398"/>
    </location>
</feature>
<dbReference type="RefSeq" id="WP_107035357.1">
    <property type="nucleotide sequence ID" value="NZ_CAONGC010000028.1"/>
</dbReference>
<evidence type="ECO:0000313" key="7">
    <source>
        <dbReference type="EMBL" id="PWB08611.1"/>
    </source>
</evidence>
<feature type="transmembrane region" description="Helical" evidence="6">
    <location>
        <begin position="464"/>
        <end position="482"/>
    </location>
</feature>
<dbReference type="AlphaFoldDB" id="A0A2V1IZM6"/>
<dbReference type="PANTHER" id="PTHR30250">
    <property type="entry name" value="PST FAMILY PREDICTED COLANIC ACID TRANSPORTER"/>
    <property type="match status" value="1"/>
</dbReference>
<feature type="transmembrane region" description="Helical" evidence="6">
    <location>
        <begin position="12"/>
        <end position="33"/>
    </location>
</feature>
<organism evidence="7 8">
    <name type="scientific">Paramuribaculum intestinale</name>
    <dbReference type="NCBI Taxonomy" id="2094151"/>
    <lineage>
        <taxon>Bacteria</taxon>
        <taxon>Pseudomonadati</taxon>
        <taxon>Bacteroidota</taxon>
        <taxon>Bacteroidia</taxon>
        <taxon>Bacteroidales</taxon>
        <taxon>Muribaculaceae</taxon>
        <taxon>Paramuribaculum</taxon>
    </lineage>
</organism>
<reference evidence="8" key="1">
    <citation type="submission" date="2018-02" db="EMBL/GenBank/DDBJ databases">
        <authorList>
            <person name="Clavel T."/>
            <person name="Strowig T."/>
        </authorList>
    </citation>
    <scope>NUCLEOTIDE SEQUENCE [LARGE SCALE GENOMIC DNA]</scope>
    <source>
        <strain evidence="8">DSM 100764</strain>
    </source>
</reference>
<evidence type="ECO:0000256" key="5">
    <source>
        <dbReference type="ARBA" id="ARBA00023136"/>
    </source>
</evidence>
<evidence type="ECO:0000256" key="2">
    <source>
        <dbReference type="ARBA" id="ARBA00022475"/>
    </source>
</evidence>
<feature type="transmembrane region" description="Helical" evidence="6">
    <location>
        <begin position="39"/>
        <end position="60"/>
    </location>
</feature>
<dbReference type="PANTHER" id="PTHR30250:SF11">
    <property type="entry name" value="O-ANTIGEN TRANSPORTER-RELATED"/>
    <property type="match status" value="1"/>
</dbReference>
<dbReference type="Pfam" id="PF01943">
    <property type="entry name" value="Polysacc_synt"/>
    <property type="match status" value="1"/>
</dbReference>
<feature type="transmembrane region" description="Helical" evidence="6">
    <location>
        <begin position="355"/>
        <end position="373"/>
    </location>
</feature>
<evidence type="ECO:0000256" key="1">
    <source>
        <dbReference type="ARBA" id="ARBA00004651"/>
    </source>
</evidence>
<sequence>MPSLKSLAKDTAVYGLSSIIGRFLNWLLVPLYTITFAEAQYGTVSFIYAWVALTLALLIYGMETGFFRFANHDRYPDPHVVYSTTMTSIACSSTLFVILVMASMPWLSGAMHCPDHPEYVAMMAVTVAVDAFTSIPFSWLRYRHRPIRFATVKLIGIGMNIGLNLFFILLCPALYRSWPDAVSAFYSPTFGIGYIFLSNLIATLVTLVILIPDFTGFRWRFDRTLWREMLSYSAPLLVLGLAGIMNQNLDKILLPALISDPAEGMRQLGIYSANYKIAIVMVMFTQAFRFAYEPFIFAQNRTDKNDPDKYRPFRVAMLYFVIFSMVIFLGVMFYLDILRYFIGREYFSGLKVVPIIMLAEFFFGVFFNLSLWYKLTDRTIWGTYFSLTGLAVTLLMNYLLVPSIGYMGCAWAALTCYGVMMVLSYVTGRIKHPIGYRLGPLLTYFFLALALYGSAVVLTTGNPWIDYTLRTALLLGYIAFAARRENCFGLRRHRVKTA</sequence>
<keyword evidence="8" id="KW-1185">Reference proteome</keyword>
<feature type="transmembrane region" description="Helical" evidence="6">
    <location>
        <begin position="438"/>
        <end position="458"/>
    </location>
</feature>
<evidence type="ECO:0000256" key="6">
    <source>
        <dbReference type="SAM" id="Phobius"/>
    </source>
</evidence>